<accession>A0A376DWW5</accession>
<protein>
    <submittedName>
        <fullName evidence="1">Uncharacterized protein conserved in bacteria</fullName>
    </submittedName>
</protein>
<dbReference type="InterPro" id="IPR028629">
    <property type="entry name" value="Cas9"/>
</dbReference>
<organism evidence="1 2">
    <name type="scientific">Chryseobacterium carnipullorum</name>
    <dbReference type="NCBI Taxonomy" id="1124835"/>
    <lineage>
        <taxon>Bacteria</taxon>
        <taxon>Pseudomonadati</taxon>
        <taxon>Bacteroidota</taxon>
        <taxon>Flavobacteriia</taxon>
        <taxon>Flavobacteriales</taxon>
        <taxon>Weeksellaceae</taxon>
        <taxon>Chryseobacterium group</taxon>
        <taxon>Chryseobacterium</taxon>
    </lineage>
</organism>
<proteinExistence type="predicted"/>
<name>A0A376DWW5_CHRCU</name>
<sequence>MIRNILGLDLGVSSIGWAYVQEDSENSENNKIIKLGVRVNPLTVDEQLNFEKGKPITTNAGRTLARSARRNLQRFKLRRSNLIDVLKKNNILKQSDLLAEVGKNSTFQTQELRAKAAKEKIELSELARVLLLINKKRGYKSSRKAKNDEDGQIVDGMAVAKKLYEENLTPGEYSYQLIQQGKKQLPDFYRSDLQTEFDQIWDFQKQFNPEIFTNELYERLRGKNRNATWKELEIPFSLVGIKQTGTMQEKKAEKYFWRSEAVKKQLDFESLAIVFQEINSNLNNSSGYLGAISDRSKELYFNNQTVGEYLFGQLKENPHTKLKNQVFYRQDYLDEFEKIWETQSKYHNELTKELKEEIRDIVIFYQRKLKSQKGLISICEFENREIDITESGKTKKKTVGLKVAPKSSPLFQEFKIWQVLNNLQFQNIESKEIFPIDLDFKQSIFNEVNIKGRLSAKEVLDIVGYSGKEWKTNFKDIEGNNTNENLYNAFLRIIGNEGIEFPKEFKLTIDDEIKVAKVNSSAETIKLFVKDKLSELGINTSILDFNSELDGSDF</sequence>
<dbReference type="GO" id="GO:0004519">
    <property type="term" value="F:endonuclease activity"/>
    <property type="evidence" value="ECO:0007669"/>
    <property type="project" value="InterPro"/>
</dbReference>
<evidence type="ECO:0000313" key="2">
    <source>
        <dbReference type="Proteomes" id="UP000255224"/>
    </source>
</evidence>
<dbReference type="NCBIfam" id="TIGR01865">
    <property type="entry name" value="cas_Csn1"/>
    <property type="match status" value="1"/>
</dbReference>
<evidence type="ECO:0000313" key="1">
    <source>
        <dbReference type="EMBL" id="STC96023.1"/>
    </source>
</evidence>
<reference evidence="1 2" key="1">
    <citation type="submission" date="2018-06" db="EMBL/GenBank/DDBJ databases">
        <authorList>
            <consortium name="Pathogen Informatics"/>
            <person name="Doyle S."/>
        </authorList>
    </citation>
    <scope>NUCLEOTIDE SEQUENCE [LARGE SCALE GENOMIC DNA]</scope>
    <source>
        <strain evidence="1 2">NCTC13533</strain>
    </source>
</reference>
<dbReference type="InterPro" id="IPR036397">
    <property type="entry name" value="RNaseH_sf"/>
</dbReference>
<dbReference type="GO" id="GO:0003676">
    <property type="term" value="F:nucleic acid binding"/>
    <property type="evidence" value="ECO:0007669"/>
    <property type="project" value="InterPro"/>
</dbReference>
<dbReference type="Gene3D" id="3.30.420.10">
    <property type="entry name" value="Ribonuclease H-like superfamily/Ribonuclease H"/>
    <property type="match status" value="1"/>
</dbReference>
<gene>
    <name evidence="1" type="ORF">NCTC13533_02061</name>
</gene>
<dbReference type="EMBL" id="UFVQ01000003">
    <property type="protein sequence ID" value="STC96023.1"/>
    <property type="molecule type" value="Genomic_DNA"/>
</dbReference>
<dbReference type="AlphaFoldDB" id="A0A376DWW5"/>
<dbReference type="Proteomes" id="UP000255224">
    <property type="component" value="Unassembled WGS sequence"/>
</dbReference>